<comment type="caution">
    <text evidence="1">The sequence shown here is derived from an EMBL/GenBank/DDBJ whole genome shotgun (WGS) entry which is preliminary data.</text>
</comment>
<dbReference type="EMBL" id="VWMK01000013">
    <property type="protein sequence ID" value="KAA3763524.1"/>
    <property type="molecule type" value="Genomic_DNA"/>
</dbReference>
<gene>
    <name evidence="1" type="ORF">F3F73_13430</name>
</gene>
<sequence>MTDNDFQQTKRVLLGQESMNKEYAQLADFIQERFSVQVINVICAKGEDSINLTLWFKYENEVNYFYKGRFVVDSRKRNTILNKFKQIANIENKADSIYLSYQAFETLAKEEANNSITQLEILELKEKLHCNDLWDISRCLANVVFFLYEDKQVRQYKERGFIDIWSEMYLGLLNRYDEFGFFTKENFHVKLDSKENFDTNFNSNWYYYYV</sequence>
<protein>
    <submittedName>
        <fullName evidence="1">Uncharacterized protein</fullName>
    </submittedName>
</protein>
<name>A0A7J4XHD5_9BACE</name>
<evidence type="ECO:0000313" key="2">
    <source>
        <dbReference type="Proteomes" id="UP000422221"/>
    </source>
</evidence>
<reference evidence="1 2" key="1">
    <citation type="journal article" date="2019" name="Nat. Med.">
        <title>A library of human gut bacterial isolates paired with longitudinal multiomics data enables mechanistic microbiome research.</title>
        <authorList>
            <person name="Poyet M."/>
            <person name="Groussin M."/>
            <person name="Gibbons S.M."/>
            <person name="Avila-Pacheco J."/>
            <person name="Jiang X."/>
            <person name="Kearney S.M."/>
            <person name="Perrotta A.R."/>
            <person name="Berdy B."/>
            <person name="Zhao S."/>
            <person name="Lieberman T.D."/>
            <person name="Swanson P.K."/>
            <person name="Smith M."/>
            <person name="Roesemann S."/>
            <person name="Alexander J.E."/>
            <person name="Rich S.A."/>
            <person name="Livny J."/>
            <person name="Vlamakis H."/>
            <person name="Clish C."/>
            <person name="Bullock K."/>
            <person name="Deik A."/>
            <person name="Scott J."/>
            <person name="Pierce K.A."/>
            <person name="Xavier R.J."/>
            <person name="Alm E.J."/>
        </authorList>
    </citation>
    <scope>NUCLEOTIDE SEQUENCE [LARGE SCALE GENOMIC DNA]</scope>
    <source>
        <strain evidence="1 2">BIOML-A10</strain>
    </source>
</reference>
<proteinExistence type="predicted"/>
<evidence type="ECO:0000313" key="1">
    <source>
        <dbReference type="EMBL" id="KAA3763524.1"/>
    </source>
</evidence>
<dbReference type="AlphaFoldDB" id="A0A7J4XHD5"/>
<dbReference type="RefSeq" id="WP_122141435.1">
    <property type="nucleotide sequence ID" value="NZ_JADNPJ010000010.1"/>
</dbReference>
<dbReference type="Proteomes" id="UP000422221">
    <property type="component" value="Unassembled WGS sequence"/>
</dbReference>
<accession>A0A7J4XHD5</accession>
<organism evidence="1 2">
    <name type="scientific">Bacteroides salyersiae</name>
    <dbReference type="NCBI Taxonomy" id="291644"/>
    <lineage>
        <taxon>Bacteria</taxon>
        <taxon>Pseudomonadati</taxon>
        <taxon>Bacteroidota</taxon>
        <taxon>Bacteroidia</taxon>
        <taxon>Bacteroidales</taxon>
        <taxon>Bacteroidaceae</taxon>
        <taxon>Bacteroides</taxon>
    </lineage>
</organism>